<dbReference type="InterPro" id="IPR000792">
    <property type="entry name" value="Tscrpt_reg_LuxR_C"/>
</dbReference>
<evidence type="ECO:0000259" key="5">
    <source>
        <dbReference type="PROSITE" id="PS50110"/>
    </source>
</evidence>
<evidence type="ECO:0000259" key="4">
    <source>
        <dbReference type="PROSITE" id="PS50043"/>
    </source>
</evidence>
<dbReference type="PANTHER" id="PTHR43214">
    <property type="entry name" value="TWO-COMPONENT RESPONSE REGULATOR"/>
    <property type="match status" value="1"/>
</dbReference>
<dbReference type="GO" id="GO:0000160">
    <property type="term" value="P:phosphorelay signal transduction system"/>
    <property type="evidence" value="ECO:0007669"/>
    <property type="project" value="InterPro"/>
</dbReference>
<dbReference type="RefSeq" id="WP_109015822.1">
    <property type="nucleotide sequence ID" value="NZ_BDOQ01000009.1"/>
</dbReference>
<keyword evidence="7" id="KW-1185">Reference proteome</keyword>
<keyword evidence="2" id="KW-0238">DNA-binding</keyword>
<dbReference type="Pfam" id="PF00072">
    <property type="entry name" value="Response_reg"/>
    <property type="match status" value="1"/>
</dbReference>
<dbReference type="InterPro" id="IPR011006">
    <property type="entry name" value="CheY-like_superfamily"/>
</dbReference>
<dbReference type="InterPro" id="IPR039420">
    <property type="entry name" value="WalR-like"/>
</dbReference>
<dbReference type="Pfam" id="PF00196">
    <property type="entry name" value="GerE"/>
    <property type="match status" value="1"/>
</dbReference>
<dbReference type="AlphaFoldDB" id="A0A2R5FDJ8"/>
<feature type="modified residue" description="4-aspartylphosphate" evidence="3">
    <location>
        <position position="54"/>
    </location>
</feature>
<dbReference type="PROSITE" id="PS50110">
    <property type="entry name" value="RESPONSE_REGULATORY"/>
    <property type="match status" value="1"/>
</dbReference>
<reference evidence="6 7" key="1">
    <citation type="journal article" date="2018" name="Environ. Microbiol.">
        <title>Isolation and genomic characterization of Novimethylophilus kurashikiensis gen. nov. sp. nov., a new lanthanide-dependent methylotrophic species of Methylophilaceae.</title>
        <authorList>
            <person name="Lv H."/>
            <person name="Sahin N."/>
            <person name="Tani A."/>
        </authorList>
    </citation>
    <scope>NUCLEOTIDE SEQUENCE [LARGE SCALE GENOMIC DNA]</scope>
    <source>
        <strain evidence="6 7">La2-4</strain>
    </source>
</reference>
<dbReference type="InterPro" id="IPR001789">
    <property type="entry name" value="Sig_transdc_resp-reg_receiver"/>
</dbReference>
<dbReference type="GO" id="GO:0003677">
    <property type="term" value="F:DNA binding"/>
    <property type="evidence" value="ECO:0007669"/>
    <property type="project" value="UniProtKB-KW"/>
</dbReference>
<dbReference type="Proteomes" id="UP000245081">
    <property type="component" value="Unassembled WGS sequence"/>
</dbReference>
<dbReference type="InterPro" id="IPR016032">
    <property type="entry name" value="Sig_transdc_resp-reg_C-effctor"/>
</dbReference>
<dbReference type="CDD" id="cd06170">
    <property type="entry name" value="LuxR_C_like"/>
    <property type="match status" value="1"/>
</dbReference>
<sequence length="208" mass="22807">MIRVLLVDDHVLMREGLKQLFEFADDIQVVGEADNGEDALRILAKGGIDLIVLDVSMPGLHGAELIERIKQDPKAPPILMLSMHNELQIAKRNLKAGALGYVTKNTPPAELMAAVRKVASGNRYVVSAVAQQAVFDLSAVSDNALHELLTPRERDILNLLVKGKKVTEIAQEYGLSVKTVSTHKINIKQKMRIGSDAELMRYAIAHGL</sequence>
<dbReference type="CDD" id="cd17535">
    <property type="entry name" value="REC_NarL-like"/>
    <property type="match status" value="1"/>
</dbReference>
<feature type="domain" description="HTH luxR-type" evidence="4">
    <location>
        <begin position="142"/>
        <end position="207"/>
    </location>
</feature>
<gene>
    <name evidence="6" type="ORF">NMK_2233</name>
</gene>
<organism evidence="6 7">
    <name type="scientific">Novimethylophilus kurashikiensis</name>
    <dbReference type="NCBI Taxonomy" id="1825523"/>
    <lineage>
        <taxon>Bacteria</taxon>
        <taxon>Pseudomonadati</taxon>
        <taxon>Pseudomonadota</taxon>
        <taxon>Betaproteobacteria</taxon>
        <taxon>Nitrosomonadales</taxon>
        <taxon>Methylophilaceae</taxon>
        <taxon>Novimethylophilus</taxon>
    </lineage>
</organism>
<evidence type="ECO:0000256" key="2">
    <source>
        <dbReference type="ARBA" id="ARBA00023125"/>
    </source>
</evidence>
<dbReference type="SUPFAM" id="SSF52172">
    <property type="entry name" value="CheY-like"/>
    <property type="match status" value="1"/>
</dbReference>
<dbReference type="PRINTS" id="PR00038">
    <property type="entry name" value="HTHLUXR"/>
</dbReference>
<dbReference type="GO" id="GO:0006355">
    <property type="term" value="P:regulation of DNA-templated transcription"/>
    <property type="evidence" value="ECO:0007669"/>
    <property type="project" value="InterPro"/>
</dbReference>
<accession>A0A2R5FDJ8</accession>
<dbReference type="EMBL" id="BDOQ01000009">
    <property type="protein sequence ID" value="GBG14634.1"/>
    <property type="molecule type" value="Genomic_DNA"/>
</dbReference>
<keyword evidence="1 3" id="KW-0597">Phosphoprotein</keyword>
<dbReference type="SMART" id="SM00421">
    <property type="entry name" value="HTH_LUXR"/>
    <property type="match status" value="1"/>
</dbReference>
<dbReference type="PANTHER" id="PTHR43214:SF43">
    <property type="entry name" value="TWO-COMPONENT RESPONSE REGULATOR"/>
    <property type="match status" value="1"/>
</dbReference>
<dbReference type="SMART" id="SM00448">
    <property type="entry name" value="REC"/>
    <property type="match status" value="1"/>
</dbReference>
<name>A0A2R5FDJ8_9PROT</name>
<evidence type="ECO:0000313" key="6">
    <source>
        <dbReference type="EMBL" id="GBG14634.1"/>
    </source>
</evidence>
<proteinExistence type="predicted"/>
<dbReference type="Gene3D" id="3.40.50.2300">
    <property type="match status" value="1"/>
</dbReference>
<dbReference type="InterPro" id="IPR058245">
    <property type="entry name" value="NreC/VraR/RcsB-like_REC"/>
</dbReference>
<evidence type="ECO:0000313" key="7">
    <source>
        <dbReference type="Proteomes" id="UP000245081"/>
    </source>
</evidence>
<dbReference type="PROSITE" id="PS50043">
    <property type="entry name" value="HTH_LUXR_2"/>
    <property type="match status" value="1"/>
</dbReference>
<dbReference type="OrthoDB" id="9780593at2"/>
<dbReference type="PROSITE" id="PS00622">
    <property type="entry name" value="HTH_LUXR_1"/>
    <property type="match status" value="1"/>
</dbReference>
<evidence type="ECO:0000256" key="3">
    <source>
        <dbReference type="PROSITE-ProRule" id="PRU00169"/>
    </source>
</evidence>
<evidence type="ECO:0000256" key="1">
    <source>
        <dbReference type="ARBA" id="ARBA00022553"/>
    </source>
</evidence>
<feature type="domain" description="Response regulatory" evidence="5">
    <location>
        <begin position="3"/>
        <end position="119"/>
    </location>
</feature>
<comment type="caution">
    <text evidence="6">The sequence shown here is derived from an EMBL/GenBank/DDBJ whole genome shotgun (WGS) entry which is preliminary data.</text>
</comment>
<dbReference type="SUPFAM" id="SSF46894">
    <property type="entry name" value="C-terminal effector domain of the bipartite response regulators"/>
    <property type="match status" value="1"/>
</dbReference>
<protein>
    <submittedName>
        <fullName evidence="6">LuxR family transcriptional regulator</fullName>
    </submittedName>
</protein>